<sequence length="39" mass="4639">MYTYPKALCQTCLPAFWNTLYCPRNTHPVNGLLFAWEKF</sequence>
<dbReference type="AlphaFoldDB" id="A0A0E9U9V0"/>
<reference evidence="1" key="2">
    <citation type="journal article" date="2015" name="Fish Shellfish Immunol.">
        <title>Early steps in the European eel (Anguilla anguilla)-Vibrio vulnificus interaction in the gills: Role of the RtxA13 toxin.</title>
        <authorList>
            <person name="Callol A."/>
            <person name="Pajuelo D."/>
            <person name="Ebbesson L."/>
            <person name="Teles M."/>
            <person name="MacKenzie S."/>
            <person name="Amaro C."/>
        </authorList>
    </citation>
    <scope>NUCLEOTIDE SEQUENCE</scope>
</reference>
<proteinExistence type="predicted"/>
<protein>
    <submittedName>
        <fullName evidence="1">Uncharacterized protein</fullName>
    </submittedName>
</protein>
<dbReference type="EMBL" id="GBXM01046075">
    <property type="protein sequence ID" value="JAH62502.1"/>
    <property type="molecule type" value="Transcribed_RNA"/>
</dbReference>
<accession>A0A0E9U9V0</accession>
<reference evidence="1" key="1">
    <citation type="submission" date="2014-11" db="EMBL/GenBank/DDBJ databases">
        <authorList>
            <person name="Amaro Gonzalez C."/>
        </authorList>
    </citation>
    <scope>NUCLEOTIDE SEQUENCE</scope>
</reference>
<evidence type="ECO:0000313" key="1">
    <source>
        <dbReference type="EMBL" id="JAH62502.1"/>
    </source>
</evidence>
<organism evidence="1">
    <name type="scientific">Anguilla anguilla</name>
    <name type="common">European freshwater eel</name>
    <name type="synonym">Muraena anguilla</name>
    <dbReference type="NCBI Taxonomy" id="7936"/>
    <lineage>
        <taxon>Eukaryota</taxon>
        <taxon>Metazoa</taxon>
        <taxon>Chordata</taxon>
        <taxon>Craniata</taxon>
        <taxon>Vertebrata</taxon>
        <taxon>Euteleostomi</taxon>
        <taxon>Actinopterygii</taxon>
        <taxon>Neopterygii</taxon>
        <taxon>Teleostei</taxon>
        <taxon>Anguilliformes</taxon>
        <taxon>Anguillidae</taxon>
        <taxon>Anguilla</taxon>
    </lineage>
</organism>
<name>A0A0E9U9V0_ANGAN</name>